<evidence type="ECO:0000313" key="1">
    <source>
        <dbReference type="EMBL" id="QUS40837.1"/>
    </source>
</evidence>
<protein>
    <submittedName>
        <fullName evidence="1">Uncharacterized protein</fullName>
    </submittedName>
</protein>
<organism evidence="1 2">
    <name type="scientific">Tardiphaga alba</name>
    <dbReference type="NCBI Taxonomy" id="340268"/>
    <lineage>
        <taxon>Bacteria</taxon>
        <taxon>Pseudomonadati</taxon>
        <taxon>Pseudomonadota</taxon>
        <taxon>Alphaproteobacteria</taxon>
        <taxon>Hyphomicrobiales</taxon>
        <taxon>Nitrobacteraceae</taxon>
        <taxon>Tardiphaga</taxon>
    </lineage>
</organism>
<keyword evidence="2" id="KW-1185">Reference proteome</keyword>
<dbReference type="Proteomes" id="UP000682843">
    <property type="component" value="Chromosome"/>
</dbReference>
<name>A0ABX8AC59_9BRAD</name>
<gene>
    <name evidence="1" type="ORF">RPMA_19825</name>
</gene>
<dbReference type="EMBL" id="CP036498">
    <property type="protein sequence ID" value="QUS40837.1"/>
    <property type="molecule type" value="Genomic_DNA"/>
</dbReference>
<accession>A0ABX8AC59</accession>
<reference evidence="1 2" key="1">
    <citation type="submission" date="2019-02" db="EMBL/GenBank/DDBJ databases">
        <title>Emended description of the genus Rhodopseudomonas and description of Rhodopseudomonas albus sp. nov., a non-phototrophic, heavy-metal-tolerant bacterium isolated from garden soil.</title>
        <authorList>
            <person name="Bao Z."/>
            <person name="Cao W.W."/>
            <person name="Sato Y."/>
            <person name="Nishizawa T."/>
            <person name="Zhao J."/>
            <person name="Guo Y."/>
            <person name="Ohta H."/>
        </authorList>
    </citation>
    <scope>NUCLEOTIDE SEQUENCE [LARGE SCALE GENOMIC DNA]</scope>
    <source>
        <strain evidence="1 2">SK50-23</strain>
    </source>
</reference>
<sequence length="64" mass="7451">MSEVTNQQVFDLLCEVLDDLDRLDAKLDENLVLLRTINYEAELWRQRIDAARASYRPSKEALSP</sequence>
<dbReference type="RefSeq" id="WP_211909430.1">
    <property type="nucleotide sequence ID" value="NZ_CP036498.1"/>
</dbReference>
<evidence type="ECO:0000313" key="2">
    <source>
        <dbReference type="Proteomes" id="UP000682843"/>
    </source>
</evidence>
<proteinExistence type="predicted"/>